<evidence type="ECO:0000259" key="3">
    <source>
        <dbReference type="Pfam" id="PF01494"/>
    </source>
</evidence>
<evidence type="ECO:0000313" key="5">
    <source>
        <dbReference type="Proteomes" id="UP000199515"/>
    </source>
</evidence>
<dbReference type="GO" id="GO:0004497">
    <property type="term" value="F:monooxygenase activity"/>
    <property type="evidence" value="ECO:0007669"/>
    <property type="project" value="UniProtKB-KW"/>
</dbReference>
<dbReference type="Pfam" id="PF01494">
    <property type="entry name" value="FAD_binding_3"/>
    <property type="match status" value="1"/>
</dbReference>
<name>A0A1H2UEP1_9PSEU</name>
<evidence type="ECO:0000256" key="2">
    <source>
        <dbReference type="ARBA" id="ARBA00023027"/>
    </source>
</evidence>
<dbReference type="InterPro" id="IPR013785">
    <property type="entry name" value="Aldolase_TIM"/>
</dbReference>
<sequence>MRIAVIGGGPGGLYFAILAKRQDPGRQVTVWERHTAEDRFGFGLVFSDETLDRIADAGTPVAASMAREFVRWSDIEIHYHNRTQTAGGHRFAGLGRMTLLRILRDQCAELGVELKHGTDAPPVEELARSHDLVVAADGANSAVRGGYAKFFRPRLEVSRCRYMWLETDRVLDAFTFAFIQTEHGPVHLHAYPYSGERSTVIVETDEHVWRELGFDRLAAEARAPGESDERSVAVCEELFRDFLGGHRLLPNNSQWLRFSTVRTATWRHRNIVLLGDAAHTVHFSIGSGTKLAMDDAFGLAAALDGTAEVETALEAYEAARRPVVESFQRAAQSSLEWFESVRWRSGQPPEQFGFTLLTRSGRLSRTKLRARDPGYVAGVESWFDRCSGGTGESPLEPIEQPFSLCGRRLPNRLVADLAQTGEPHEEAGLYLTEPLSLSDDDQATRWAQRLTSLRQRDDALYGARLAGSWEYPALRRANEAGFDLVEIPVPQRNVLDTVAAARAEWPDDKPFVVRLERHGKSAEESVALAHALAKQGVDAVNVSGATSLGERIRLETGMPALVSGAASWEEANALLLSGRADLVSFGSR</sequence>
<dbReference type="EMBL" id="FNON01000001">
    <property type="protein sequence ID" value="SDW54611.1"/>
    <property type="molecule type" value="Genomic_DNA"/>
</dbReference>
<dbReference type="STRING" id="589385.SAMN05421504_101866"/>
<dbReference type="GO" id="GO:0071949">
    <property type="term" value="F:FAD binding"/>
    <property type="evidence" value="ECO:0007669"/>
    <property type="project" value="InterPro"/>
</dbReference>
<keyword evidence="5" id="KW-1185">Reference proteome</keyword>
<dbReference type="InterPro" id="IPR036188">
    <property type="entry name" value="FAD/NAD-bd_sf"/>
</dbReference>
<dbReference type="AlphaFoldDB" id="A0A1H2UEP1"/>
<dbReference type="PRINTS" id="PR00420">
    <property type="entry name" value="RNGMNOXGNASE"/>
</dbReference>
<dbReference type="InterPro" id="IPR050631">
    <property type="entry name" value="PheA/TfdB_FAD_monoxygenase"/>
</dbReference>
<dbReference type="Gene3D" id="3.20.20.70">
    <property type="entry name" value="Aldolase class I"/>
    <property type="match status" value="1"/>
</dbReference>
<dbReference type="Proteomes" id="UP000199515">
    <property type="component" value="Unassembled WGS sequence"/>
</dbReference>
<dbReference type="SUPFAM" id="SSF51905">
    <property type="entry name" value="FAD/NAD(P)-binding domain"/>
    <property type="match status" value="1"/>
</dbReference>
<organism evidence="4 5">
    <name type="scientific">Amycolatopsis xylanica</name>
    <dbReference type="NCBI Taxonomy" id="589385"/>
    <lineage>
        <taxon>Bacteria</taxon>
        <taxon>Bacillati</taxon>
        <taxon>Actinomycetota</taxon>
        <taxon>Actinomycetes</taxon>
        <taxon>Pseudonocardiales</taxon>
        <taxon>Pseudonocardiaceae</taxon>
        <taxon>Amycolatopsis</taxon>
    </lineage>
</organism>
<feature type="domain" description="FAD-binding" evidence="3">
    <location>
        <begin position="3"/>
        <end position="327"/>
    </location>
</feature>
<keyword evidence="2" id="KW-0520">NAD</keyword>
<dbReference type="PANTHER" id="PTHR43476">
    <property type="entry name" value="3-(3-HYDROXY-PHENYL)PROPIONATE/3-HYDROXYCINNAMIC ACID HYDROXYLASE"/>
    <property type="match status" value="1"/>
</dbReference>
<gene>
    <name evidence="4" type="ORF">SAMN05421504_101866</name>
</gene>
<evidence type="ECO:0000256" key="1">
    <source>
        <dbReference type="ARBA" id="ARBA00023002"/>
    </source>
</evidence>
<dbReference type="OrthoDB" id="3169239at2"/>
<dbReference type="PANTHER" id="PTHR43476:SF4">
    <property type="entry name" value="BLR0106 PROTEIN"/>
    <property type="match status" value="1"/>
</dbReference>
<proteinExistence type="predicted"/>
<protein>
    <submittedName>
        <fullName evidence="4">Anthraniloyl-CoA monooxygenase</fullName>
    </submittedName>
</protein>
<dbReference type="Gene3D" id="3.30.9.20">
    <property type="match status" value="1"/>
</dbReference>
<reference evidence="4 5" key="1">
    <citation type="submission" date="2016-10" db="EMBL/GenBank/DDBJ databases">
        <authorList>
            <person name="de Groot N.N."/>
        </authorList>
    </citation>
    <scope>NUCLEOTIDE SEQUENCE [LARGE SCALE GENOMIC DNA]</scope>
    <source>
        <strain evidence="4 5">CPCC 202699</strain>
    </source>
</reference>
<dbReference type="Gene3D" id="3.50.50.60">
    <property type="entry name" value="FAD/NAD(P)-binding domain"/>
    <property type="match status" value="1"/>
</dbReference>
<dbReference type="InterPro" id="IPR002938">
    <property type="entry name" value="FAD-bd"/>
</dbReference>
<evidence type="ECO:0000313" key="4">
    <source>
        <dbReference type="EMBL" id="SDW54611.1"/>
    </source>
</evidence>
<dbReference type="RefSeq" id="WP_091286789.1">
    <property type="nucleotide sequence ID" value="NZ_FNON01000001.1"/>
</dbReference>
<accession>A0A1H2UEP1</accession>
<dbReference type="SUPFAM" id="SSF51395">
    <property type="entry name" value="FMN-linked oxidoreductases"/>
    <property type="match status" value="1"/>
</dbReference>
<keyword evidence="4" id="KW-0503">Monooxygenase</keyword>
<keyword evidence="1" id="KW-0560">Oxidoreductase</keyword>